<comment type="caution">
    <text evidence="2">The sequence shown here is derived from an EMBL/GenBank/DDBJ whole genome shotgun (WGS) entry which is preliminary data.</text>
</comment>
<reference evidence="2" key="1">
    <citation type="journal article" date="2023" name="Mol. Biol. Evol.">
        <title>Third-Generation Sequencing Reveals the Adaptive Role of the Epigenome in Three Deep-Sea Polychaetes.</title>
        <authorList>
            <person name="Perez M."/>
            <person name="Aroh O."/>
            <person name="Sun Y."/>
            <person name="Lan Y."/>
            <person name="Juniper S.K."/>
            <person name="Young C.R."/>
            <person name="Angers B."/>
            <person name="Qian P.Y."/>
        </authorList>
    </citation>
    <scope>NUCLEOTIDE SEQUENCE</scope>
    <source>
        <strain evidence="2">P08H-3</strain>
    </source>
</reference>
<name>A0AAD9JMP3_9ANNE</name>
<keyword evidence="3" id="KW-1185">Reference proteome</keyword>
<protein>
    <submittedName>
        <fullName evidence="2">Uncharacterized protein</fullName>
    </submittedName>
</protein>
<feature type="compositionally biased region" description="Low complexity" evidence="1">
    <location>
        <begin position="79"/>
        <end position="88"/>
    </location>
</feature>
<proteinExistence type="predicted"/>
<dbReference type="Proteomes" id="UP001208570">
    <property type="component" value="Unassembled WGS sequence"/>
</dbReference>
<evidence type="ECO:0000313" key="2">
    <source>
        <dbReference type="EMBL" id="KAK2155522.1"/>
    </source>
</evidence>
<dbReference type="EMBL" id="JAODUP010000237">
    <property type="protein sequence ID" value="KAK2155522.1"/>
    <property type="molecule type" value="Genomic_DNA"/>
</dbReference>
<dbReference type="AlphaFoldDB" id="A0AAD9JMP3"/>
<evidence type="ECO:0000256" key="1">
    <source>
        <dbReference type="SAM" id="MobiDB-lite"/>
    </source>
</evidence>
<feature type="region of interest" description="Disordered" evidence="1">
    <location>
        <begin position="79"/>
        <end position="120"/>
    </location>
</feature>
<accession>A0AAD9JMP3</accession>
<sequence length="120" mass="13206">MYALPHSVEENIEHFLTNFRASCQSSERRRIVVGSVNEPTSTPHPSTVSYPYPYTRGASGSYYFDDGVNCWCYSWSSISESSSSRCTSPFGSVSEASSALGSFENPSSSIFSKQPGKHVR</sequence>
<organism evidence="2 3">
    <name type="scientific">Paralvinella palmiformis</name>
    <dbReference type="NCBI Taxonomy" id="53620"/>
    <lineage>
        <taxon>Eukaryota</taxon>
        <taxon>Metazoa</taxon>
        <taxon>Spiralia</taxon>
        <taxon>Lophotrochozoa</taxon>
        <taxon>Annelida</taxon>
        <taxon>Polychaeta</taxon>
        <taxon>Sedentaria</taxon>
        <taxon>Canalipalpata</taxon>
        <taxon>Terebellida</taxon>
        <taxon>Terebelliformia</taxon>
        <taxon>Alvinellidae</taxon>
        <taxon>Paralvinella</taxon>
    </lineage>
</organism>
<evidence type="ECO:0000313" key="3">
    <source>
        <dbReference type="Proteomes" id="UP001208570"/>
    </source>
</evidence>
<gene>
    <name evidence="2" type="ORF">LSH36_237g00006</name>
</gene>
<feature type="compositionally biased region" description="Polar residues" evidence="1">
    <location>
        <begin position="89"/>
        <end position="112"/>
    </location>
</feature>